<dbReference type="InterPro" id="IPR006059">
    <property type="entry name" value="SBP"/>
</dbReference>
<dbReference type="SMART" id="SM00345">
    <property type="entry name" value="HTH_GNTR"/>
    <property type="match status" value="1"/>
</dbReference>
<evidence type="ECO:0000256" key="3">
    <source>
        <dbReference type="ARBA" id="ARBA00022448"/>
    </source>
</evidence>
<dbReference type="InterPro" id="IPR036388">
    <property type="entry name" value="WH-like_DNA-bd_sf"/>
</dbReference>
<keyword evidence="3" id="KW-0813">Transport</keyword>
<dbReference type="EMBL" id="JAGRPV010000001">
    <property type="protein sequence ID" value="MDI4643448.1"/>
    <property type="molecule type" value="Genomic_DNA"/>
</dbReference>
<comment type="subcellular location">
    <subcellularLocation>
        <location evidence="1">Cell envelope</location>
    </subcellularLocation>
</comment>
<dbReference type="Pfam" id="PF00392">
    <property type="entry name" value="GntR"/>
    <property type="match status" value="1"/>
</dbReference>
<proteinExistence type="inferred from homology"/>
<evidence type="ECO:0000256" key="4">
    <source>
        <dbReference type="ARBA" id="ARBA00022729"/>
    </source>
</evidence>
<gene>
    <name evidence="9" type="ORF">KB449_00660</name>
</gene>
<dbReference type="SUPFAM" id="SSF46785">
    <property type="entry name" value="Winged helix' DNA-binding domain"/>
    <property type="match status" value="1"/>
</dbReference>
<dbReference type="SUPFAM" id="SSF53850">
    <property type="entry name" value="Periplasmic binding protein-like II"/>
    <property type="match status" value="1"/>
</dbReference>
<name>A0ABT6TAY3_9BACL</name>
<dbReference type="Gene3D" id="3.40.190.10">
    <property type="entry name" value="Periplasmic binding protein-like II"/>
    <property type="match status" value="1"/>
</dbReference>
<dbReference type="InterPro" id="IPR050490">
    <property type="entry name" value="Bact_solute-bd_prot1"/>
</dbReference>
<dbReference type="PRINTS" id="PR00035">
    <property type="entry name" value="HTHGNTR"/>
</dbReference>
<evidence type="ECO:0000256" key="1">
    <source>
        <dbReference type="ARBA" id="ARBA00004196"/>
    </source>
</evidence>
<dbReference type="PROSITE" id="PS50949">
    <property type="entry name" value="HTH_GNTR"/>
    <property type="match status" value="1"/>
</dbReference>
<protein>
    <submittedName>
        <fullName evidence="9">Extracellular solute-binding protein</fullName>
    </submittedName>
</protein>
<comment type="similarity">
    <text evidence="2">Belongs to the bacterial solute-binding protein 1 family.</text>
</comment>
<evidence type="ECO:0000256" key="5">
    <source>
        <dbReference type="ARBA" id="ARBA00023015"/>
    </source>
</evidence>
<comment type="caution">
    <text evidence="9">The sequence shown here is derived from an EMBL/GenBank/DDBJ whole genome shotgun (WGS) entry which is preliminary data.</text>
</comment>
<accession>A0ABT6TAY3</accession>
<keyword evidence="6" id="KW-0238">DNA-binding</keyword>
<dbReference type="Proteomes" id="UP001161691">
    <property type="component" value="Unassembled WGS sequence"/>
</dbReference>
<dbReference type="RefSeq" id="WP_282906506.1">
    <property type="nucleotide sequence ID" value="NZ_JAGRPV010000001.1"/>
</dbReference>
<evidence type="ECO:0000259" key="8">
    <source>
        <dbReference type="PROSITE" id="PS50949"/>
    </source>
</evidence>
<dbReference type="PANTHER" id="PTHR43649:SF31">
    <property type="entry name" value="SN-GLYCEROL-3-PHOSPHATE-BINDING PERIPLASMIC PROTEIN UGPB"/>
    <property type="match status" value="1"/>
</dbReference>
<evidence type="ECO:0000313" key="9">
    <source>
        <dbReference type="EMBL" id="MDI4643448.1"/>
    </source>
</evidence>
<dbReference type="Gene3D" id="1.10.10.10">
    <property type="entry name" value="Winged helix-like DNA-binding domain superfamily/Winged helix DNA-binding domain"/>
    <property type="match status" value="1"/>
</dbReference>
<reference evidence="9" key="1">
    <citation type="submission" date="2023-04" db="EMBL/GenBank/DDBJ databases">
        <title>Comparative genomic analysis of Cohnella hashimotonis sp. nov., isolated from the International Space Station.</title>
        <authorList>
            <person name="Venkateswaran K."/>
            <person name="Simpson A."/>
        </authorList>
    </citation>
    <scope>NUCLEOTIDE SEQUENCE</scope>
    <source>
        <strain evidence="9">F6_2S_P_1</strain>
    </source>
</reference>
<organism evidence="9 10">
    <name type="scientific">Cohnella hashimotonis</name>
    <dbReference type="NCBI Taxonomy" id="2826895"/>
    <lineage>
        <taxon>Bacteria</taxon>
        <taxon>Bacillati</taxon>
        <taxon>Bacillota</taxon>
        <taxon>Bacilli</taxon>
        <taxon>Bacillales</taxon>
        <taxon>Paenibacillaceae</taxon>
        <taxon>Cohnella</taxon>
    </lineage>
</organism>
<evidence type="ECO:0000256" key="6">
    <source>
        <dbReference type="ARBA" id="ARBA00023125"/>
    </source>
</evidence>
<sequence>MKRESEFLYTKLYKTLKEQIGTGIIKPGEFLLPENELSSRYGISRKSVRHALSLLLADGLIEKRAGLGTLVPEDLVIAGDKRRTLRILTPSPAFFLDHGLPVFVEAFERQYPDVEVKVHGLPVDKFWESFRSGSEMGLIADLILVPDMQFSKMSNLADFVDLSPFLTGQIDTVYPKIMKHFAAGDRIMAAPFTFSSAFFACNPELFKRHGIPIPEKQWNFDDFVSAAAKLTVVQDGITTQYGFSMHPVINRWLAFALMNGFAPGNIDRQTEVLLQSLSVIRDLFFRKRIATTFPEMVWPRTPFIHGKSAMVLTTMLEMANWQNVDIDFMPRVIPLPFDNDASTLLLANAFMIPASSENAQLAGAFVRTALADETQRALTENTLFLSVKEPINRNAKPEAYLRLLNLSPDRMDNNYFINELFEDRVWNTLEENMSMFWLGLDSPDVIVEKFANLCLEHSNS</sequence>
<keyword evidence="4" id="KW-0732">Signal</keyword>
<dbReference type="CDD" id="cd07377">
    <property type="entry name" value="WHTH_GntR"/>
    <property type="match status" value="1"/>
</dbReference>
<dbReference type="Pfam" id="PF01547">
    <property type="entry name" value="SBP_bac_1"/>
    <property type="match status" value="1"/>
</dbReference>
<feature type="domain" description="HTH gntR-type" evidence="8">
    <location>
        <begin position="6"/>
        <end position="74"/>
    </location>
</feature>
<keyword evidence="10" id="KW-1185">Reference proteome</keyword>
<dbReference type="InterPro" id="IPR036390">
    <property type="entry name" value="WH_DNA-bd_sf"/>
</dbReference>
<keyword evidence="7" id="KW-0804">Transcription</keyword>
<evidence type="ECO:0000256" key="2">
    <source>
        <dbReference type="ARBA" id="ARBA00008520"/>
    </source>
</evidence>
<evidence type="ECO:0000256" key="7">
    <source>
        <dbReference type="ARBA" id="ARBA00023163"/>
    </source>
</evidence>
<dbReference type="InterPro" id="IPR000524">
    <property type="entry name" value="Tscrpt_reg_HTH_GntR"/>
</dbReference>
<dbReference type="PANTHER" id="PTHR43649">
    <property type="entry name" value="ARABINOSE-BINDING PROTEIN-RELATED"/>
    <property type="match status" value="1"/>
</dbReference>
<keyword evidence="5" id="KW-0805">Transcription regulation</keyword>
<evidence type="ECO:0000313" key="10">
    <source>
        <dbReference type="Proteomes" id="UP001161691"/>
    </source>
</evidence>